<dbReference type="EMBL" id="UYJE01002154">
    <property type="protein sequence ID" value="VDI08231.1"/>
    <property type="molecule type" value="Genomic_DNA"/>
</dbReference>
<organism evidence="2 3">
    <name type="scientific">Mytilus galloprovincialis</name>
    <name type="common">Mediterranean mussel</name>
    <dbReference type="NCBI Taxonomy" id="29158"/>
    <lineage>
        <taxon>Eukaryota</taxon>
        <taxon>Metazoa</taxon>
        <taxon>Spiralia</taxon>
        <taxon>Lophotrochozoa</taxon>
        <taxon>Mollusca</taxon>
        <taxon>Bivalvia</taxon>
        <taxon>Autobranchia</taxon>
        <taxon>Pteriomorphia</taxon>
        <taxon>Mytilida</taxon>
        <taxon>Mytiloidea</taxon>
        <taxon>Mytilidae</taxon>
        <taxon>Mytilinae</taxon>
        <taxon>Mytilus</taxon>
    </lineage>
</organism>
<dbReference type="InterPro" id="IPR027417">
    <property type="entry name" value="P-loop_NTPase"/>
</dbReference>
<feature type="domain" description="Novel STAND NTPase 3" evidence="1">
    <location>
        <begin position="2"/>
        <end position="155"/>
    </location>
</feature>
<keyword evidence="3" id="KW-1185">Reference proteome</keyword>
<protein>
    <recommendedName>
        <fullName evidence="1">Novel STAND NTPase 3 domain-containing protein</fullName>
    </recommendedName>
</protein>
<comment type="caution">
    <text evidence="2">The sequence shown here is derived from an EMBL/GenBank/DDBJ whole genome shotgun (WGS) entry which is preliminary data.</text>
</comment>
<dbReference type="Proteomes" id="UP000596742">
    <property type="component" value="Unassembled WGS sequence"/>
</dbReference>
<dbReference type="SUPFAM" id="SSF52540">
    <property type="entry name" value="P-loop containing nucleoside triphosphate hydrolases"/>
    <property type="match status" value="2"/>
</dbReference>
<dbReference type="AlphaFoldDB" id="A0A8B6CPM7"/>
<proteinExistence type="predicted"/>
<dbReference type="Pfam" id="PF20720">
    <property type="entry name" value="nSTAND3"/>
    <property type="match status" value="1"/>
</dbReference>
<accession>A0A8B6CPM7</accession>
<dbReference type="InterPro" id="IPR049050">
    <property type="entry name" value="nSTAND3"/>
</dbReference>
<gene>
    <name evidence="2" type="ORF">MGAL_10B038849</name>
</gene>
<sequence>MFINTRASKHVLKSIQENSCITITASSGVGKTTTLRHVALQMANANYDVLLVTDPADIVKFYNPKKKTLFIIDDLCGNFSINQSDIKKWEPVIEDIKLILEKGQAKLLAACRLQVYQDEKFESLSIFKSRGCNLLSEEICLSKTEKESIAELYLKNNASVITDYYNLFDCFPLLCKLYHDNPSLNAANFFQNPFSVYEAEIDKLLKKEHYTKYCALALCVIFNNKLKDDMLTKEMNEESRIIFENTFEACRLDRGTSRLVIKNELDSLTHTFIKKVENMYKILHDKIFDFLVKIYGQKIIYCVIKNTYSGLIKERFLIEINDDMDKCITIIPPEYHDMYIQRMVDDWSMGKNSLCIQ</sequence>
<evidence type="ECO:0000313" key="2">
    <source>
        <dbReference type="EMBL" id="VDI08231.1"/>
    </source>
</evidence>
<dbReference type="Gene3D" id="3.40.50.300">
    <property type="entry name" value="P-loop containing nucleotide triphosphate hydrolases"/>
    <property type="match status" value="1"/>
</dbReference>
<evidence type="ECO:0000313" key="3">
    <source>
        <dbReference type="Proteomes" id="UP000596742"/>
    </source>
</evidence>
<evidence type="ECO:0000259" key="1">
    <source>
        <dbReference type="Pfam" id="PF20720"/>
    </source>
</evidence>
<dbReference type="OrthoDB" id="6126023at2759"/>
<name>A0A8B6CPM7_MYTGA</name>
<reference evidence="2" key="1">
    <citation type="submission" date="2018-11" db="EMBL/GenBank/DDBJ databases">
        <authorList>
            <person name="Alioto T."/>
            <person name="Alioto T."/>
        </authorList>
    </citation>
    <scope>NUCLEOTIDE SEQUENCE</scope>
</reference>